<feature type="compositionally biased region" description="Gly residues" evidence="1">
    <location>
        <begin position="693"/>
        <end position="702"/>
    </location>
</feature>
<comment type="caution">
    <text evidence="2">The sequence shown here is derived from an EMBL/GenBank/DDBJ whole genome shotgun (WGS) entry which is preliminary data.</text>
</comment>
<evidence type="ECO:0008006" key="4">
    <source>
        <dbReference type="Google" id="ProtNLM"/>
    </source>
</evidence>
<evidence type="ECO:0000256" key="1">
    <source>
        <dbReference type="SAM" id="MobiDB-lite"/>
    </source>
</evidence>
<organism evidence="2 3">
    <name type="scientific">Bombella saccharophila</name>
    <dbReference type="NCBI Taxonomy" id="2967338"/>
    <lineage>
        <taxon>Bacteria</taxon>
        <taxon>Pseudomonadati</taxon>
        <taxon>Pseudomonadota</taxon>
        <taxon>Alphaproteobacteria</taxon>
        <taxon>Acetobacterales</taxon>
        <taxon>Acetobacteraceae</taxon>
        <taxon>Bombella</taxon>
    </lineage>
</organism>
<sequence length="708" mass="72024">MSLPSLTIMDLADTGRASATVRGGSSTVAPKAALPQAGMTKASPRGASAVAGRKQFAAMLSGHDQHDQKAQDTTQEPVHNSTEDGQRNAQDAQSQQQDQGGAGHTAQSTSAPVQGQAQAKQGQKDGAAQGVVQTREASGEKILEAETLPASAEQIAPHAVMNTVDAQEDEQKTEREQPHDDASSSTHIVSELQAALSFISLMPTTQPAQAPTAGTSSASQQMDEVMGTASSMSATPTFSASTAVMGGSETHSLTQAVTQTLSSLASMPIGQEQTLASRMAAPMGQSMGPALQALAEMAVTKQQPVASATAQPTSHATQITGTAFAQAITASTVANAPHEGGQALIASLTSLQGEPSSHAMHSSATVQSIGQGMDASVKAMSFQPTIAAAAAPSVIKPQTASFVGTQSDAQPQGASDSLFSLLVKGASQTGGQSLSSGGEQGGAANDHAASGHASQTDLALSTREDETGQSGLNVESPSFLGLVSSNTGASTTQPTGAETSTGNNLSQHQTQQGSDEAKVALMPRDISTLNVLPSRSQNGQAGTLNMTVMTSDNMPVHVQLNRSVEGLSSLALQGQDDGTTDALQKTHHILARQLDDAGLHAGMMKIDILPTEAGQGAHGGEQNMPQQQSPNQGQHQGQNQQGQATFQQAGGFLAGGDGGASHHQTAQQPKTAMRLGQGETSQQDDTFYNPTGTAGGASGGMGRLNISV</sequence>
<dbReference type="Proteomes" id="UP001165648">
    <property type="component" value="Unassembled WGS sequence"/>
</dbReference>
<reference evidence="2 3" key="1">
    <citation type="submission" date="2022-07" db="EMBL/GenBank/DDBJ databases">
        <title>Bombella genomes.</title>
        <authorList>
            <person name="Harer L."/>
            <person name="Styblova S."/>
            <person name="Ehrmann M."/>
        </authorList>
    </citation>
    <scope>NUCLEOTIDE SEQUENCE [LARGE SCALE GENOMIC DNA]</scope>
    <source>
        <strain evidence="2 3">TMW 2.2558</strain>
    </source>
</reference>
<feature type="compositionally biased region" description="Polar residues" evidence="1">
    <location>
        <begin position="678"/>
        <end position="690"/>
    </location>
</feature>
<feature type="compositionally biased region" description="Low complexity" evidence="1">
    <location>
        <begin position="89"/>
        <end position="99"/>
    </location>
</feature>
<feature type="compositionally biased region" description="Polar residues" evidence="1">
    <location>
        <begin position="483"/>
        <end position="514"/>
    </location>
</feature>
<proteinExistence type="predicted"/>
<feature type="region of interest" description="Disordered" evidence="1">
    <location>
        <begin position="429"/>
        <end position="514"/>
    </location>
</feature>
<accession>A0ABT3W7T0</accession>
<feature type="compositionally biased region" description="Low complexity" evidence="1">
    <location>
        <begin position="626"/>
        <end position="651"/>
    </location>
</feature>
<dbReference type="EMBL" id="JANIDW010000003">
    <property type="protein sequence ID" value="MCX5614956.1"/>
    <property type="molecule type" value="Genomic_DNA"/>
</dbReference>
<evidence type="ECO:0000313" key="3">
    <source>
        <dbReference type="Proteomes" id="UP001165648"/>
    </source>
</evidence>
<feature type="compositionally biased region" description="Basic and acidic residues" evidence="1">
    <location>
        <begin position="169"/>
        <end position="182"/>
    </location>
</feature>
<feature type="compositionally biased region" description="Polar residues" evidence="1">
    <location>
        <begin position="214"/>
        <end position="234"/>
    </location>
</feature>
<feature type="region of interest" description="Disordered" evidence="1">
    <location>
        <begin position="613"/>
        <end position="708"/>
    </location>
</feature>
<protein>
    <recommendedName>
        <fullName evidence="4">Flagellar hook-length control protein FliK</fullName>
    </recommendedName>
</protein>
<name>A0ABT3W7T0_9PROT</name>
<feature type="compositionally biased region" description="Polar residues" evidence="1">
    <location>
        <begin position="71"/>
        <end position="80"/>
    </location>
</feature>
<feature type="region of interest" description="Disordered" evidence="1">
    <location>
        <begin position="206"/>
        <end position="234"/>
    </location>
</feature>
<keyword evidence="3" id="KW-1185">Reference proteome</keyword>
<evidence type="ECO:0000313" key="2">
    <source>
        <dbReference type="EMBL" id="MCX5614956.1"/>
    </source>
</evidence>
<feature type="region of interest" description="Disordered" evidence="1">
    <location>
        <begin position="18"/>
        <end position="137"/>
    </location>
</feature>
<gene>
    <name evidence="2" type="ORF">NQF64_06845</name>
</gene>
<feature type="compositionally biased region" description="Low complexity" evidence="1">
    <location>
        <begin position="113"/>
        <end position="133"/>
    </location>
</feature>
<feature type="region of interest" description="Disordered" evidence="1">
    <location>
        <begin position="165"/>
        <end position="186"/>
    </location>
</feature>
<dbReference type="RefSeq" id="WP_266106903.1">
    <property type="nucleotide sequence ID" value="NZ_JANIDW010000003.1"/>
</dbReference>